<reference evidence="1 2" key="1">
    <citation type="submission" date="2014-03" db="EMBL/GenBank/DDBJ databases">
        <title>Genomics of Bifidobacteria.</title>
        <authorList>
            <person name="Ventura M."/>
            <person name="Milani C."/>
            <person name="Lugli G.A."/>
        </authorList>
    </citation>
    <scope>NUCLEOTIDE SEQUENCE [LARGE SCALE GENOMIC DNA]</scope>
    <source>
        <strain evidence="1 2">DSM 23969</strain>
    </source>
</reference>
<comment type="caution">
    <text evidence="1">The sequence shown here is derived from an EMBL/GenBank/DDBJ whole genome shotgun (WGS) entry which is preliminary data.</text>
</comment>
<accession>A0A086ZXI3</accession>
<dbReference type="Proteomes" id="UP000029108">
    <property type="component" value="Unassembled WGS sequence"/>
</dbReference>
<evidence type="ECO:0000313" key="2">
    <source>
        <dbReference type="Proteomes" id="UP000029108"/>
    </source>
</evidence>
<organism evidence="1 2">
    <name type="scientific">Bifidobacterium biavatii DSM 23969</name>
    <dbReference type="NCBI Taxonomy" id="1437608"/>
    <lineage>
        <taxon>Bacteria</taxon>
        <taxon>Bacillati</taxon>
        <taxon>Actinomycetota</taxon>
        <taxon>Actinomycetes</taxon>
        <taxon>Bifidobacteriales</taxon>
        <taxon>Bifidobacteriaceae</taxon>
        <taxon>Bifidobacterium</taxon>
    </lineage>
</organism>
<evidence type="ECO:0000313" key="1">
    <source>
        <dbReference type="EMBL" id="KFI51233.1"/>
    </source>
</evidence>
<dbReference type="RefSeq" id="WP_006428300.1">
    <property type="nucleotide sequence ID" value="NZ_JDUU01000025.1"/>
</dbReference>
<dbReference type="InterPro" id="IPR026990">
    <property type="entry name" value="TnpW"/>
</dbReference>
<keyword evidence="2" id="KW-1185">Reference proteome</keyword>
<evidence type="ECO:0008006" key="3">
    <source>
        <dbReference type="Google" id="ProtNLM"/>
    </source>
</evidence>
<protein>
    <recommendedName>
        <fullName evidence="3">Transposon-encoded protein TnpW</fullName>
    </recommendedName>
</protein>
<name>A0A086ZXI3_9BIFI</name>
<dbReference type="STRING" id="1437608.GCA_000771645_01344"/>
<dbReference type="OrthoDB" id="9804138at2"/>
<dbReference type="GeneID" id="93137699"/>
<dbReference type="eggNOG" id="ENOG50332SU">
    <property type="taxonomic scope" value="Bacteria"/>
</dbReference>
<dbReference type="Pfam" id="PF14202">
    <property type="entry name" value="TnpW"/>
    <property type="match status" value="1"/>
</dbReference>
<proteinExistence type="predicted"/>
<sequence>MNNTATNTATCPTVRKQIGKTTYIVRVHFSQTAKETMEDKIKRLLREEVRKM</sequence>
<dbReference type="EMBL" id="JGYN01000010">
    <property type="protein sequence ID" value="KFI51233.1"/>
    <property type="molecule type" value="Genomic_DNA"/>
</dbReference>
<gene>
    <name evidence="1" type="ORF">BBIA_0797</name>
</gene>
<dbReference type="AlphaFoldDB" id="A0A086ZXI3"/>